<dbReference type="PANTHER" id="PTHR16305:SF35">
    <property type="entry name" value="TRANSCRIPTIONAL ACTIVATOR DOMAIN"/>
    <property type="match status" value="1"/>
</dbReference>
<evidence type="ECO:0000313" key="5">
    <source>
        <dbReference type="EMBL" id="MFC7180688.1"/>
    </source>
</evidence>
<dbReference type="InterPro" id="IPR027417">
    <property type="entry name" value="P-loop_NTPase"/>
</dbReference>
<evidence type="ECO:0000256" key="2">
    <source>
        <dbReference type="ARBA" id="ARBA00022840"/>
    </source>
</evidence>
<dbReference type="PROSITE" id="PS50043">
    <property type="entry name" value="HTH_LUXR_2"/>
    <property type="match status" value="1"/>
</dbReference>
<dbReference type="EMBL" id="JBHTAJ010000022">
    <property type="protein sequence ID" value="MFC7180688.1"/>
    <property type="molecule type" value="Genomic_DNA"/>
</dbReference>
<dbReference type="InterPro" id="IPR036388">
    <property type="entry name" value="WH-like_DNA-bd_sf"/>
</dbReference>
<protein>
    <submittedName>
        <fullName evidence="5">AAA family ATPase</fullName>
    </submittedName>
</protein>
<dbReference type="InterPro" id="IPR041664">
    <property type="entry name" value="AAA_16"/>
</dbReference>
<dbReference type="Proteomes" id="UP001596435">
    <property type="component" value="Unassembled WGS sequence"/>
</dbReference>
<sequence>MVEAYGGRQERAGQVPFVGRAAEVGLLDTVLDQLKGGGPAVVDVTGEAGIGKSRLLAQFGARIRSRGMTVLSGQATEYEQHSPFRPFADAFADLSPVVLRRFPALAELSPALRGVADTPAAPGGGNRFALHQATAALLGRLGPHGLAVVLDDLHWADPVSLELVDHLVRHPVRSPLLLVVARRGRQTPPLLTTSLTRGVDSGVVLRIALGPLAERDCVEGLAADLPLPQASELYAASDGNPLYFLALLQAHRDARKAPGRTSPLAGRAVSGEPGGPPVGLGALLLDELAPLSPVERRVLEAAAVLGDRTTPRMIGLLTGSGSEEVIHALQGLMQRDLLRRGHGGRLALRHPLVRELIHENIDPWLREDFHRRASAEIAAAGATVIERAYHVERSVTYWDPQAAGVLVAAAEQSAATAPAASAHWLGVVLGLLPDGSEHLATRRELTLLRARALGVSGGLLAGRDLLQQVMDMPAPDRYDEIRAAAATLRGQLERQLGRHQEAEAMLRRELARSPGPSAPHAVRIGLELCSCILSAARYPQARADINEVLVAARSLGDAIGELGALARIALGEAYEGEMGTARTVAASAAALAQTLADSDLAELCESLCTLGWAEAFLEDYVGAESHLDRGLEIARRTGQAYLVPQFLTAKAYTHFSTCRITSALELAEEAEPLARAVGSDELLAFTLAFQSQILQQACRPAPPDALAVAEEAAAAAGSNDHWWATLARCMLASAALDAGDPHRATDILLRAGGGSDLRRLQPTTRPNCLELLSGAALAVGDTDAAVRWAERARKEAEQLGLPAQHGAAQRSLGRIAAYHGDSAAAARMFTAAAEQSVRSRATLREAQSLLLAAPHVRATGDSTGAAEMWHRGARLASEGGARLLTGLAESIRPAVFAAPAEPAGELVSLTGREREVAELVAEGLTSVAIADKLVLSPRTVESHIARIYRKTGVSSRAALAVIVSRNTGPQQAYLKVPRPAPEDPLRADGPEAGELSPAPPRAVADTPRLLGRDAELDSLTRALEDLKAGVGRAVVLVGEPGIGKSSLLWTASAHARAQGVPVLAAHGAHPPLPPLPAGPDIADVHERAARTGDRSAVMAVVDDLHDLAPARIDDVERLLAATVTGPVLCLMAYRQRRLSSPLAAVLARASSAGLLEVWNLGPLSPEQTRELLGDRPDLEELHGLAGGNPQYLKVLAADGGTAADAGTAILGELDGLDAVSLTVVQVAAVLGDSFHPELLAAVADLDLPAAMAALDALTRLDLVRPAEPAPRLSLRHRAVADVVYERLEPSRRLALHQRAEAELARRAAPIAERAHHVARAADPWRPEHATTLIAAARGMLYSAPVVAAGHLQAALSLLQEGGEHWYEAKVLLARARLLTGDPSEGRALLEALRSEIPGGPAGGATALADSSRIERRMGRSTEAGALARAGLAALTDDDSATAAALHAELADHAYDVQDFETSRQHAETAARLAREHLDQVGEANALGKAALGHLFSGDQTSALATLARATDILDTVPDTMLVAYLEAAFQVGIAEGMMGRLADSERHLARGADLSRRTGQTYIHPQMLTVLGNARLRAGNLSGALATLDEAEQHVRRIGDVSVEAVLMTLRAETLLWRDGPGDLEEAAATAERARAAVGSTLTSWAVSVRCAHAEFVLHTGDPVRAGWQLLDVAGGAELPRLTAWRRPRWCDLLAQAAAADGDAAAAGRWARLAEESVAQLPSVGRRGFALRARMRAHAVRGDADGALRCAPDAIADFADAGDRIELVRTLLMAAAVSLDAGRTDAVGGWLRRAAVLADQCGSARLTADAAGLLARLAAGARRSQE</sequence>
<dbReference type="Pfam" id="PF13191">
    <property type="entry name" value="AAA_16"/>
    <property type="match status" value="2"/>
</dbReference>
<dbReference type="SUPFAM" id="SSF48452">
    <property type="entry name" value="TPR-like"/>
    <property type="match status" value="3"/>
</dbReference>
<evidence type="ECO:0000256" key="1">
    <source>
        <dbReference type="ARBA" id="ARBA00022741"/>
    </source>
</evidence>
<dbReference type="Gene3D" id="1.25.40.10">
    <property type="entry name" value="Tetratricopeptide repeat domain"/>
    <property type="match status" value="2"/>
</dbReference>
<proteinExistence type="predicted"/>
<dbReference type="SUPFAM" id="SSF52540">
    <property type="entry name" value="P-loop containing nucleoside triphosphate hydrolases"/>
    <property type="match status" value="2"/>
</dbReference>
<dbReference type="RefSeq" id="WP_380231188.1">
    <property type="nucleotide sequence ID" value="NZ_JBHSVH010000002.1"/>
</dbReference>
<keyword evidence="1" id="KW-0547">Nucleotide-binding</keyword>
<dbReference type="SMART" id="SM00028">
    <property type="entry name" value="TPR"/>
    <property type="match status" value="6"/>
</dbReference>
<dbReference type="InterPro" id="IPR011990">
    <property type="entry name" value="TPR-like_helical_dom_sf"/>
</dbReference>
<gene>
    <name evidence="5" type="ORF">ACFQMG_14110</name>
</gene>
<feature type="domain" description="HTH luxR-type" evidence="4">
    <location>
        <begin position="902"/>
        <end position="967"/>
    </location>
</feature>
<dbReference type="PANTHER" id="PTHR16305">
    <property type="entry name" value="TESTICULAR SOLUBLE ADENYLYL CYCLASE"/>
    <property type="match status" value="1"/>
</dbReference>
<organism evidence="5 6">
    <name type="scientific">Kitasatospora paranensis</name>
    <dbReference type="NCBI Taxonomy" id="258053"/>
    <lineage>
        <taxon>Bacteria</taxon>
        <taxon>Bacillati</taxon>
        <taxon>Actinomycetota</taxon>
        <taxon>Actinomycetes</taxon>
        <taxon>Kitasatosporales</taxon>
        <taxon>Streptomycetaceae</taxon>
        <taxon>Kitasatospora</taxon>
    </lineage>
</organism>
<dbReference type="SUPFAM" id="SSF46894">
    <property type="entry name" value="C-terminal effector domain of the bipartite response regulators"/>
    <property type="match status" value="1"/>
</dbReference>
<keyword evidence="2" id="KW-0067">ATP-binding</keyword>
<feature type="compositionally biased region" description="Basic and acidic residues" evidence="3">
    <location>
        <begin position="980"/>
        <end position="989"/>
    </location>
</feature>
<name>A0ABW2FWQ3_9ACTN</name>
<comment type="caution">
    <text evidence="5">The sequence shown here is derived from an EMBL/GenBank/DDBJ whole genome shotgun (WGS) entry which is preliminary data.</text>
</comment>
<feature type="region of interest" description="Disordered" evidence="3">
    <location>
        <begin position="974"/>
        <end position="1005"/>
    </location>
</feature>
<evidence type="ECO:0000313" key="6">
    <source>
        <dbReference type="Proteomes" id="UP001596435"/>
    </source>
</evidence>
<dbReference type="PRINTS" id="PR00038">
    <property type="entry name" value="HTHLUXR"/>
</dbReference>
<reference evidence="6" key="1">
    <citation type="journal article" date="2019" name="Int. J. Syst. Evol. Microbiol.">
        <title>The Global Catalogue of Microorganisms (GCM) 10K type strain sequencing project: providing services to taxonomists for standard genome sequencing and annotation.</title>
        <authorList>
            <consortium name="The Broad Institute Genomics Platform"/>
            <consortium name="The Broad Institute Genome Sequencing Center for Infectious Disease"/>
            <person name="Wu L."/>
            <person name="Ma J."/>
        </authorList>
    </citation>
    <scope>NUCLEOTIDE SEQUENCE [LARGE SCALE GENOMIC DNA]</scope>
    <source>
        <strain evidence="6">CGMCC 1.12859</strain>
    </source>
</reference>
<accession>A0ABW2FWQ3</accession>
<evidence type="ECO:0000259" key="4">
    <source>
        <dbReference type="PROSITE" id="PS50043"/>
    </source>
</evidence>
<dbReference type="PROSITE" id="PS00622">
    <property type="entry name" value="HTH_LUXR_1"/>
    <property type="match status" value="1"/>
</dbReference>
<dbReference type="InterPro" id="IPR016032">
    <property type="entry name" value="Sig_transdc_resp-reg_C-effctor"/>
</dbReference>
<dbReference type="SMART" id="SM00421">
    <property type="entry name" value="HTH_LUXR"/>
    <property type="match status" value="1"/>
</dbReference>
<dbReference type="Pfam" id="PF00196">
    <property type="entry name" value="GerE"/>
    <property type="match status" value="1"/>
</dbReference>
<dbReference type="InterPro" id="IPR019734">
    <property type="entry name" value="TPR_rpt"/>
</dbReference>
<keyword evidence="6" id="KW-1185">Reference proteome</keyword>
<dbReference type="CDD" id="cd06170">
    <property type="entry name" value="LuxR_C_like"/>
    <property type="match status" value="1"/>
</dbReference>
<dbReference type="InterPro" id="IPR000792">
    <property type="entry name" value="Tscrpt_reg_LuxR_C"/>
</dbReference>
<dbReference type="Gene3D" id="1.10.10.10">
    <property type="entry name" value="Winged helix-like DNA-binding domain superfamily/Winged helix DNA-binding domain"/>
    <property type="match status" value="1"/>
</dbReference>
<evidence type="ECO:0000256" key="3">
    <source>
        <dbReference type="SAM" id="MobiDB-lite"/>
    </source>
</evidence>